<dbReference type="GO" id="GO:0004803">
    <property type="term" value="F:transposase activity"/>
    <property type="evidence" value="ECO:0007669"/>
    <property type="project" value="InterPro"/>
</dbReference>
<dbReference type="InterPro" id="IPR003346">
    <property type="entry name" value="Transposase_20"/>
</dbReference>
<dbReference type="SUPFAM" id="SSF48150">
    <property type="entry name" value="DNA-glycosylase"/>
    <property type="match status" value="1"/>
</dbReference>
<gene>
    <name evidence="3" type="ORF">HH308_29250</name>
</gene>
<dbReference type="EMBL" id="JABBNB010000078">
    <property type="protein sequence ID" value="NMO05309.1"/>
    <property type="molecule type" value="Genomic_DNA"/>
</dbReference>
<evidence type="ECO:0000259" key="1">
    <source>
        <dbReference type="Pfam" id="PF01548"/>
    </source>
</evidence>
<dbReference type="NCBIfam" id="NF033542">
    <property type="entry name" value="transpos_IS110"/>
    <property type="match status" value="1"/>
</dbReference>
<dbReference type="GO" id="GO:0006313">
    <property type="term" value="P:DNA transposition"/>
    <property type="evidence" value="ECO:0007669"/>
    <property type="project" value="InterPro"/>
</dbReference>
<comment type="caution">
    <text evidence="3">The sequence shown here is derived from an EMBL/GenBank/DDBJ whole genome shotgun (WGS) entry which is preliminary data.</text>
</comment>
<dbReference type="AlphaFoldDB" id="A0A848L3K1"/>
<feature type="domain" description="Transposase IS116/IS110/IS902 C-terminal" evidence="2">
    <location>
        <begin position="232"/>
        <end position="313"/>
    </location>
</feature>
<dbReference type="InterPro" id="IPR047650">
    <property type="entry name" value="Transpos_IS110"/>
</dbReference>
<evidence type="ECO:0000313" key="4">
    <source>
        <dbReference type="Proteomes" id="UP000550729"/>
    </source>
</evidence>
<dbReference type="PANTHER" id="PTHR33055">
    <property type="entry name" value="TRANSPOSASE FOR INSERTION SEQUENCE ELEMENT IS1111A"/>
    <property type="match status" value="1"/>
</dbReference>
<dbReference type="Pfam" id="PF01548">
    <property type="entry name" value="DEDD_Tnp_IS110"/>
    <property type="match status" value="1"/>
</dbReference>
<dbReference type="InterPro" id="IPR002525">
    <property type="entry name" value="Transp_IS110-like_N"/>
</dbReference>
<feature type="non-terminal residue" evidence="3">
    <location>
        <position position="348"/>
    </location>
</feature>
<dbReference type="GO" id="GO:0006281">
    <property type="term" value="P:DNA repair"/>
    <property type="evidence" value="ECO:0007669"/>
    <property type="project" value="InterPro"/>
</dbReference>
<sequence>MSSISDDYDYVVGVDTHTRTHQYAILAAATATVVAGPEKFAVTAAGFVKVIAWIARHTSGGRVLAAVEGTNSYGASLAAALTAAQIPLTEARPASKKARRGVGKTDSLDAVRAARSVLSLERGELTNPRQGAARADLQVLLIIRRQTTKEKTSKVNALNAIVRITGLLADTRAKLTMRQIRGIATGTLPVAGSPVTTGQAAALARDILDCQRALTANNTQLRTLVARWRPELLALPGVGPVTAAQILCAWSHPGRFASDAHFASLAGVSPVPIGSGNSLVYRLNYGGDRQLNSALHTIMLTRKRCDPRTQAYIAKRTADGKTPRAINRLLKRYIAREIYKLLEHPTTT</sequence>
<dbReference type="Proteomes" id="UP000550729">
    <property type="component" value="Unassembled WGS sequence"/>
</dbReference>
<dbReference type="Pfam" id="PF02371">
    <property type="entry name" value="Transposase_20"/>
    <property type="match status" value="1"/>
</dbReference>
<proteinExistence type="predicted"/>
<evidence type="ECO:0000313" key="3">
    <source>
        <dbReference type="EMBL" id="NMO05309.1"/>
    </source>
</evidence>
<name>A0A848L3K1_9ACTN</name>
<keyword evidence="4" id="KW-1185">Reference proteome</keyword>
<dbReference type="GO" id="GO:0003677">
    <property type="term" value="F:DNA binding"/>
    <property type="evidence" value="ECO:0007669"/>
    <property type="project" value="InterPro"/>
</dbReference>
<dbReference type="RefSeq" id="WP_170197813.1">
    <property type="nucleotide sequence ID" value="NZ_JABBNB010000078.1"/>
</dbReference>
<dbReference type="InterPro" id="IPR011257">
    <property type="entry name" value="DNA_glycosylase"/>
</dbReference>
<dbReference type="PANTHER" id="PTHR33055:SF16">
    <property type="entry name" value="TRANSPOSASE FOR INSERTION SEQUENCE ELEMENT IS1547"/>
    <property type="match status" value="1"/>
</dbReference>
<reference evidence="3 4" key="1">
    <citation type="submission" date="2020-04" db="EMBL/GenBank/DDBJ databases">
        <title>Gordonia sp. nov. TBRC 11910.</title>
        <authorList>
            <person name="Suriyachadkun C."/>
        </authorList>
    </citation>
    <scope>NUCLEOTIDE SEQUENCE [LARGE SCALE GENOMIC DNA]</scope>
    <source>
        <strain evidence="3 4">TBRC 11910</strain>
    </source>
</reference>
<evidence type="ECO:0000259" key="2">
    <source>
        <dbReference type="Pfam" id="PF02371"/>
    </source>
</evidence>
<organism evidence="3 4">
    <name type="scientific">Gordonia asplenii</name>
    <dbReference type="NCBI Taxonomy" id="2725283"/>
    <lineage>
        <taxon>Bacteria</taxon>
        <taxon>Bacillati</taxon>
        <taxon>Actinomycetota</taxon>
        <taxon>Actinomycetes</taxon>
        <taxon>Mycobacteriales</taxon>
        <taxon>Gordoniaceae</taxon>
        <taxon>Gordonia</taxon>
    </lineage>
</organism>
<protein>
    <submittedName>
        <fullName evidence="3">IS110 family transposase</fullName>
    </submittedName>
</protein>
<accession>A0A848L3K1</accession>
<feature type="domain" description="Transposase IS110-like N-terminal" evidence="1">
    <location>
        <begin position="12"/>
        <end position="163"/>
    </location>
</feature>